<dbReference type="Proteomes" id="UP000887579">
    <property type="component" value="Unplaced"/>
</dbReference>
<sequence length="167" mass="19805">MKIIEKVLQQYSPINFVVNNPPNITDPVDYQNFLKFVEEMEALPETYGPDWTQLFLRDYVSFDKSLYTDTIDNSNSNDSLSYLPTFDNLEKYADERGIKGMKVFNYHESPYKLKSFLFVIVCYGKRSWHDRAYFIEKIRAITDKYSQYKVTVFDYDATIFDLIITVK</sequence>
<accession>A0AC34GDG5</accession>
<protein>
    <submittedName>
        <fullName evidence="2">Uncharacterized protein</fullName>
    </submittedName>
</protein>
<dbReference type="WBParaSite" id="ES5_v2.g27794.t1">
    <property type="protein sequence ID" value="ES5_v2.g27794.t1"/>
    <property type="gene ID" value="ES5_v2.g27794"/>
</dbReference>
<name>A0AC34GDG5_9BILA</name>
<proteinExistence type="predicted"/>
<organism evidence="1 2">
    <name type="scientific">Panagrolaimus sp. ES5</name>
    <dbReference type="NCBI Taxonomy" id="591445"/>
    <lineage>
        <taxon>Eukaryota</taxon>
        <taxon>Metazoa</taxon>
        <taxon>Ecdysozoa</taxon>
        <taxon>Nematoda</taxon>
        <taxon>Chromadorea</taxon>
        <taxon>Rhabditida</taxon>
        <taxon>Tylenchina</taxon>
        <taxon>Panagrolaimomorpha</taxon>
        <taxon>Panagrolaimoidea</taxon>
        <taxon>Panagrolaimidae</taxon>
        <taxon>Panagrolaimus</taxon>
    </lineage>
</organism>
<reference evidence="2" key="1">
    <citation type="submission" date="2022-11" db="UniProtKB">
        <authorList>
            <consortium name="WormBaseParasite"/>
        </authorList>
    </citation>
    <scope>IDENTIFICATION</scope>
</reference>
<evidence type="ECO:0000313" key="1">
    <source>
        <dbReference type="Proteomes" id="UP000887579"/>
    </source>
</evidence>
<evidence type="ECO:0000313" key="2">
    <source>
        <dbReference type="WBParaSite" id="ES5_v2.g27794.t1"/>
    </source>
</evidence>